<dbReference type="SUPFAM" id="SSF54427">
    <property type="entry name" value="NTF2-like"/>
    <property type="match status" value="1"/>
</dbReference>
<dbReference type="RefSeq" id="WP_144064396.1">
    <property type="nucleotide sequence ID" value="NZ_VJZL01000001.1"/>
</dbReference>
<dbReference type="Gene3D" id="3.10.450.50">
    <property type="match status" value="1"/>
</dbReference>
<gene>
    <name evidence="3" type="ORF">FNW11_00775</name>
</gene>
<evidence type="ECO:0000259" key="2">
    <source>
        <dbReference type="Pfam" id="PF13577"/>
    </source>
</evidence>
<dbReference type="InterPro" id="IPR032710">
    <property type="entry name" value="NTF2-like_dom_sf"/>
</dbReference>
<dbReference type="OrthoDB" id="2084678at2"/>
<proteinExistence type="predicted"/>
<dbReference type="InterPro" id="IPR037401">
    <property type="entry name" value="SnoaL-like"/>
</dbReference>
<feature type="signal peptide" evidence="1">
    <location>
        <begin position="1"/>
        <end position="19"/>
    </location>
</feature>
<dbReference type="Pfam" id="PF13577">
    <property type="entry name" value="SnoaL_4"/>
    <property type="match status" value="1"/>
</dbReference>
<keyword evidence="1" id="KW-0732">Signal</keyword>
<accession>A0A553BYN3</accession>
<evidence type="ECO:0000313" key="4">
    <source>
        <dbReference type="Proteomes" id="UP000318669"/>
    </source>
</evidence>
<name>A0A553BYN3_9FLAO</name>
<dbReference type="AlphaFoldDB" id="A0A553BYN3"/>
<comment type="caution">
    <text evidence="3">The sequence shown here is derived from an EMBL/GenBank/DDBJ whole genome shotgun (WGS) entry which is preliminary data.</text>
</comment>
<evidence type="ECO:0000313" key="3">
    <source>
        <dbReference type="EMBL" id="TRX13431.1"/>
    </source>
</evidence>
<evidence type="ECO:0000256" key="1">
    <source>
        <dbReference type="SAM" id="SignalP"/>
    </source>
</evidence>
<dbReference type="Proteomes" id="UP000318669">
    <property type="component" value="Unassembled WGS sequence"/>
</dbReference>
<dbReference type="EMBL" id="VJZL01000001">
    <property type="protein sequence ID" value="TRX13431.1"/>
    <property type="molecule type" value="Genomic_DNA"/>
</dbReference>
<organism evidence="3 4">
    <name type="scientific">Flavobacterium gawalongense</name>
    <dbReference type="NCBI Taxonomy" id="2594432"/>
    <lineage>
        <taxon>Bacteria</taxon>
        <taxon>Pseudomonadati</taxon>
        <taxon>Bacteroidota</taxon>
        <taxon>Flavobacteriia</taxon>
        <taxon>Flavobacteriales</taxon>
        <taxon>Flavobacteriaceae</taxon>
        <taxon>Flavobacterium</taxon>
    </lineage>
</organism>
<feature type="chain" id="PRO_5022140508" evidence="1">
    <location>
        <begin position="20"/>
        <end position="172"/>
    </location>
</feature>
<sequence length="172" mass="19110">MKKIVLALALVTLCLSVNAQKMNNDNKKITAIEDRIAIKNLVDTFSVLADVKDVKTQLLLFTENAEVSSVTNGKPGGTLTGRKQIGEAFAGFLNLFDVVYHINGQQTVTLNGNKASGISYCQVVLIGTENNKKMKTTMGVIYHDDYVKENGHWLINKRQSNFTWTEKTEMKP</sequence>
<protein>
    <submittedName>
        <fullName evidence="3">Nuclear transport factor 2 family protein</fullName>
    </submittedName>
</protein>
<feature type="domain" description="SnoaL-like" evidence="2">
    <location>
        <begin position="31"/>
        <end position="158"/>
    </location>
</feature>
<reference evidence="3 4" key="1">
    <citation type="submission" date="2019-07" db="EMBL/GenBank/DDBJ databases">
        <title>Novel species of Flavobacterium.</title>
        <authorList>
            <person name="Liu Q."/>
            <person name="Xin Y.-H."/>
        </authorList>
    </citation>
    <scope>NUCLEOTIDE SEQUENCE [LARGE SCALE GENOMIC DNA]</scope>
    <source>
        <strain evidence="3 4">GSR22</strain>
    </source>
</reference>